<dbReference type="SMART" id="SM00612">
    <property type="entry name" value="Kelch"/>
    <property type="match status" value="4"/>
</dbReference>
<dbReference type="Pfam" id="PF00651">
    <property type="entry name" value="BTB"/>
    <property type="match status" value="1"/>
</dbReference>
<dbReference type="Pfam" id="PF01344">
    <property type="entry name" value="Kelch_1"/>
    <property type="match status" value="2"/>
</dbReference>
<sequence length="612" mass="69113">MAVKFPGVAATKSSEATYVCLCSDGKSITVNPSHLSHFSGYFSSLLHSEMKETRTKSLCLKLICSEVLQLILNLLPKCQKHREEGIEYLEKSKIGTSTLTQLLDAADYLDIPTLREVCDEHVCRTMPVSNTNFEELLELNHRYSLTRLGQALVNFMSGHVSELCQSEGWLTHLSSTLLEDLLASDNTKVQSEWELVRLVEKWVQCQAKRNTSDLDKQLKAVLRHIRVTEIVRDNEEDNIPEGLRADIMSYISEEIGVYKLDPKSYRMTHPEQNNIRRPVDVIVSLGTHDSIPSMFFCLPVSYASLTDDESGGVSTLRHKMQFSELRHSSFQLPVLCLREFSACSLNNVLYIAGGQNSFSDSGQDALAYVFELDLADLRWTEVCLMQEARCLFYLGALNGSLYAVGGANNTGELSSVERYDPYQDKWTYQAHLPYTIHEHAGCVHGGSLYISGGHTGVAHTNAVSCFRPKYGEWVECAPLHTARSYHTMTAFKDRLYVIGGCAISSGHVMSLQSCECYNIAQDQWTTLETKFPSQFSGSLTSFSSRDTILCFGGYNFLKRHFDTFACIFYVEKGEWQVVPIQFADRRMREVVMTQVKIREKTVMQYFLSSTTM</sequence>
<evidence type="ECO:0000259" key="3">
    <source>
        <dbReference type="SMART" id="SM00225"/>
    </source>
</evidence>
<dbReference type="SMART" id="SM00875">
    <property type="entry name" value="BACK"/>
    <property type="match status" value="1"/>
</dbReference>
<evidence type="ECO:0008006" key="7">
    <source>
        <dbReference type="Google" id="ProtNLM"/>
    </source>
</evidence>
<evidence type="ECO:0000313" key="6">
    <source>
        <dbReference type="Proteomes" id="UP001519460"/>
    </source>
</evidence>
<feature type="domain" description="BACK" evidence="4">
    <location>
        <begin position="136"/>
        <end position="232"/>
    </location>
</feature>
<dbReference type="InterPro" id="IPR011333">
    <property type="entry name" value="SKP1/BTB/POZ_sf"/>
</dbReference>
<comment type="caution">
    <text evidence="5">The sequence shown here is derived from an EMBL/GenBank/DDBJ whole genome shotgun (WGS) entry which is preliminary data.</text>
</comment>
<keyword evidence="6" id="KW-1185">Reference proteome</keyword>
<keyword evidence="1" id="KW-0880">Kelch repeat</keyword>
<dbReference type="PIRSF" id="PIRSF037037">
    <property type="entry name" value="Kelch-like_protein_gigaxonin"/>
    <property type="match status" value="1"/>
</dbReference>
<dbReference type="SMART" id="SM00225">
    <property type="entry name" value="BTB"/>
    <property type="match status" value="1"/>
</dbReference>
<dbReference type="Pfam" id="PF24681">
    <property type="entry name" value="Kelch_KLHDC2_KLHL20_DRC7"/>
    <property type="match status" value="1"/>
</dbReference>
<feature type="domain" description="BTB" evidence="3">
    <location>
        <begin position="17"/>
        <end position="126"/>
    </location>
</feature>
<organism evidence="5 6">
    <name type="scientific">Batillaria attramentaria</name>
    <dbReference type="NCBI Taxonomy" id="370345"/>
    <lineage>
        <taxon>Eukaryota</taxon>
        <taxon>Metazoa</taxon>
        <taxon>Spiralia</taxon>
        <taxon>Lophotrochozoa</taxon>
        <taxon>Mollusca</taxon>
        <taxon>Gastropoda</taxon>
        <taxon>Caenogastropoda</taxon>
        <taxon>Sorbeoconcha</taxon>
        <taxon>Cerithioidea</taxon>
        <taxon>Batillariidae</taxon>
        <taxon>Batillaria</taxon>
    </lineage>
</organism>
<dbReference type="PANTHER" id="PTHR45632:SF3">
    <property type="entry name" value="KELCH-LIKE PROTEIN 32"/>
    <property type="match status" value="1"/>
</dbReference>
<dbReference type="InterPro" id="IPR000210">
    <property type="entry name" value="BTB/POZ_dom"/>
</dbReference>
<reference evidence="5 6" key="1">
    <citation type="journal article" date="2023" name="Sci. Data">
        <title>Genome assembly of the Korean intertidal mud-creeper Batillaria attramentaria.</title>
        <authorList>
            <person name="Patra A.K."/>
            <person name="Ho P.T."/>
            <person name="Jun S."/>
            <person name="Lee S.J."/>
            <person name="Kim Y."/>
            <person name="Won Y.J."/>
        </authorList>
    </citation>
    <scope>NUCLEOTIDE SEQUENCE [LARGE SCALE GENOMIC DNA]</scope>
    <source>
        <strain evidence="5">Wonlab-2016</strain>
    </source>
</reference>
<dbReference type="AlphaFoldDB" id="A0ABD0J167"/>
<dbReference type="Proteomes" id="UP001519460">
    <property type="component" value="Unassembled WGS sequence"/>
</dbReference>
<protein>
    <recommendedName>
        <fullName evidence="7">BTB domain-containing protein</fullName>
    </recommendedName>
</protein>
<evidence type="ECO:0000256" key="2">
    <source>
        <dbReference type="ARBA" id="ARBA00022737"/>
    </source>
</evidence>
<dbReference type="PANTHER" id="PTHR45632">
    <property type="entry name" value="LD33804P"/>
    <property type="match status" value="1"/>
</dbReference>
<proteinExistence type="predicted"/>
<dbReference type="SUPFAM" id="SSF54695">
    <property type="entry name" value="POZ domain"/>
    <property type="match status" value="1"/>
</dbReference>
<dbReference type="SUPFAM" id="SSF117281">
    <property type="entry name" value="Kelch motif"/>
    <property type="match status" value="1"/>
</dbReference>
<keyword evidence="2" id="KW-0677">Repeat</keyword>
<name>A0ABD0J167_9CAEN</name>
<evidence type="ECO:0000259" key="4">
    <source>
        <dbReference type="SMART" id="SM00875"/>
    </source>
</evidence>
<dbReference type="Gene3D" id="2.120.10.80">
    <property type="entry name" value="Kelch-type beta propeller"/>
    <property type="match status" value="1"/>
</dbReference>
<evidence type="ECO:0000313" key="5">
    <source>
        <dbReference type="EMBL" id="KAK7446639.1"/>
    </source>
</evidence>
<dbReference type="Gene3D" id="3.30.710.10">
    <property type="entry name" value="Potassium Channel Kv1.1, Chain A"/>
    <property type="match status" value="1"/>
</dbReference>
<dbReference type="InterPro" id="IPR011705">
    <property type="entry name" value="BACK"/>
</dbReference>
<dbReference type="InterPro" id="IPR017096">
    <property type="entry name" value="BTB-kelch_protein"/>
</dbReference>
<dbReference type="Pfam" id="PF07707">
    <property type="entry name" value="BACK"/>
    <property type="match status" value="1"/>
</dbReference>
<dbReference type="InterPro" id="IPR015915">
    <property type="entry name" value="Kelch-typ_b-propeller"/>
</dbReference>
<dbReference type="Gene3D" id="1.25.40.420">
    <property type="match status" value="1"/>
</dbReference>
<dbReference type="InterPro" id="IPR006652">
    <property type="entry name" value="Kelch_1"/>
</dbReference>
<gene>
    <name evidence="5" type="ORF">BaRGS_00040254</name>
</gene>
<dbReference type="CDD" id="cd18186">
    <property type="entry name" value="BTB_POZ_ZBTB_KLHL-like"/>
    <property type="match status" value="1"/>
</dbReference>
<dbReference type="EMBL" id="JACVVK020000780">
    <property type="protein sequence ID" value="KAK7446639.1"/>
    <property type="molecule type" value="Genomic_DNA"/>
</dbReference>
<accession>A0ABD0J167</accession>
<evidence type="ECO:0000256" key="1">
    <source>
        <dbReference type="ARBA" id="ARBA00022441"/>
    </source>
</evidence>